<gene>
    <name evidence="11" type="ORF">GCM10023196_087870</name>
</gene>
<evidence type="ECO:0000256" key="1">
    <source>
        <dbReference type="ARBA" id="ARBA00004651"/>
    </source>
</evidence>
<evidence type="ECO:0000256" key="7">
    <source>
        <dbReference type="SAM" id="MobiDB-lite"/>
    </source>
</evidence>
<dbReference type="Gene3D" id="3.40.50.300">
    <property type="entry name" value="P-loop containing nucleotide triphosphate hydrolases"/>
    <property type="match status" value="1"/>
</dbReference>
<dbReference type="InterPro" id="IPR003439">
    <property type="entry name" value="ABC_transporter-like_ATP-bd"/>
</dbReference>
<accession>A0ABP8URP9</accession>
<comment type="caution">
    <text evidence="11">The sequence shown here is derived from an EMBL/GenBank/DDBJ whole genome shotgun (WGS) entry which is preliminary data.</text>
</comment>
<evidence type="ECO:0000259" key="10">
    <source>
        <dbReference type="PROSITE" id="PS50929"/>
    </source>
</evidence>
<evidence type="ECO:0000256" key="8">
    <source>
        <dbReference type="SAM" id="Phobius"/>
    </source>
</evidence>
<dbReference type="InterPro" id="IPR039421">
    <property type="entry name" value="Type_1_exporter"/>
</dbReference>
<organism evidence="11 12">
    <name type="scientific">Actinoallomurus vinaceus</name>
    <dbReference type="NCBI Taxonomy" id="1080074"/>
    <lineage>
        <taxon>Bacteria</taxon>
        <taxon>Bacillati</taxon>
        <taxon>Actinomycetota</taxon>
        <taxon>Actinomycetes</taxon>
        <taxon>Streptosporangiales</taxon>
        <taxon>Thermomonosporaceae</taxon>
        <taxon>Actinoallomurus</taxon>
    </lineage>
</organism>
<evidence type="ECO:0000313" key="12">
    <source>
        <dbReference type="Proteomes" id="UP001501442"/>
    </source>
</evidence>
<dbReference type="InterPro" id="IPR003593">
    <property type="entry name" value="AAA+_ATPase"/>
</dbReference>
<feature type="domain" description="ABC transporter" evidence="9">
    <location>
        <begin position="321"/>
        <end position="529"/>
    </location>
</feature>
<evidence type="ECO:0000259" key="9">
    <source>
        <dbReference type="PROSITE" id="PS50893"/>
    </source>
</evidence>
<keyword evidence="5 8" id="KW-1133">Transmembrane helix</keyword>
<dbReference type="SMART" id="SM00382">
    <property type="entry name" value="AAA"/>
    <property type="match status" value="1"/>
</dbReference>
<evidence type="ECO:0000256" key="5">
    <source>
        <dbReference type="ARBA" id="ARBA00022989"/>
    </source>
</evidence>
<dbReference type="PANTHER" id="PTHR24221">
    <property type="entry name" value="ATP-BINDING CASSETTE SUB-FAMILY B"/>
    <property type="match status" value="1"/>
</dbReference>
<keyword evidence="6 8" id="KW-0472">Membrane</keyword>
<feature type="transmembrane region" description="Helical" evidence="8">
    <location>
        <begin position="34"/>
        <end position="53"/>
    </location>
</feature>
<dbReference type="InterPro" id="IPR011527">
    <property type="entry name" value="ABC1_TM_dom"/>
</dbReference>
<keyword evidence="4 11" id="KW-0067">ATP-binding</keyword>
<name>A0ABP8URP9_9ACTN</name>
<dbReference type="RefSeq" id="WP_345439743.1">
    <property type="nucleotide sequence ID" value="NZ_BAABHK010000018.1"/>
</dbReference>
<keyword evidence="2 8" id="KW-0812">Transmembrane</keyword>
<feature type="region of interest" description="Disordered" evidence="7">
    <location>
        <begin position="295"/>
        <end position="315"/>
    </location>
</feature>
<dbReference type="PANTHER" id="PTHR24221:SF654">
    <property type="entry name" value="ATP-BINDING CASSETTE SUB-FAMILY B MEMBER 6"/>
    <property type="match status" value="1"/>
</dbReference>
<protein>
    <submittedName>
        <fullName evidence="11">Amino acid ABC transporter ATP-binding/permease protein</fullName>
    </submittedName>
</protein>
<keyword evidence="12" id="KW-1185">Reference proteome</keyword>
<evidence type="ECO:0000256" key="3">
    <source>
        <dbReference type="ARBA" id="ARBA00022741"/>
    </source>
</evidence>
<dbReference type="GO" id="GO:0005524">
    <property type="term" value="F:ATP binding"/>
    <property type="evidence" value="ECO:0007669"/>
    <property type="project" value="UniProtKB-KW"/>
</dbReference>
<evidence type="ECO:0000256" key="4">
    <source>
        <dbReference type="ARBA" id="ARBA00022840"/>
    </source>
</evidence>
<feature type="transmembrane region" description="Helical" evidence="8">
    <location>
        <begin position="126"/>
        <end position="150"/>
    </location>
</feature>
<evidence type="ECO:0000256" key="2">
    <source>
        <dbReference type="ARBA" id="ARBA00022692"/>
    </source>
</evidence>
<dbReference type="Gene3D" id="1.20.1560.10">
    <property type="entry name" value="ABC transporter type 1, transmembrane domain"/>
    <property type="match status" value="1"/>
</dbReference>
<comment type="subcellular location">
    <subcellularLocation>
        <location evidence="1">Cell membrane</location>
        <topology evidence="1">Multi-pass membrane protein</topology>
    </subcellularLocation>
</comment>
<sequence length="531" mass="55174">MNRSDGGQRIALVSAAGLILGVVAEGCSVALIGLSGWFIASCAVAGAAAYSAFSYLGPSSGVRAFALSRITANYASRVVLHSAALRRIAAARLRFYDRAAAEPKSDGAWSGQSLDRVMADADTTGMAIIQATVPVVVAAAMTAGGCLVIAIEGYPLAATIVAVAAVVCAALAMTGLRRPDDESRARTALRAELVTAVEAWPEMASLGAADQLAHRTLRRLAVFESDRLQRATRTARTLGATRAVTAVALPLTVLIAARQRATASTLMLLVLLAVGVLAHAERLVAAAEARTRAHQAGKRLDTHTSDNRPSPTSTLKANYDRRVLTVSRYRLPDTATRAGREVGFAVAAGETLAVTGASGSGKTTLLNAIAAALRAQPAPGVATAVLADDYLFTGTVATNIRLADPTASEDHIDRLLTAMLLNRSGLAPSTTVGVGGRELSGGEQRRLHIVRALATQPDVLLIDEPTTGLDTSTAAHVLTAIRQWLPHAALVLAMHHLPADTACLGPAWTTTSLDEYAATPHTGTSHGHEEQ</sequence>
<dbReference type="Proteomes" id="UP001501442">
    <property type="component" value="Unassembled WGS sequence"/>
</dbReference>
<dbReference type="PROSITE" id="PS50929">
    <property type="entry name" value="ABC_TM1F"/>
    <property type="match status" value="1"/>
</dbReference>
<reference evidence="12" key="1">
    <citation type="journal article" date="2019" name="Int. J. Syst. Evol. Microbiol.">
        <title>The Global Catalogue of Microorganisms (GCM) 10K type strain sequencing project: providing services to taxonomists for standard genome sequencing and annotation.</title>
        <authorList>
            <consortium name="The Broad Institute Genomics Platform"/>
            <consortium name="The Broad Institute Genome Sequencing Center for Infectious Disease"/>
            <person name="Wu L."/>
            <person name="Ma J."/>
        </authorList>
    </citation>
    <scope>NUCLEOTIDE SEQUENCE [LARGE SCALE GENOMIC DNA]</scope>
    <source>
        <strain evidence="12">JCM 17939</strain>
    </source>
</reference>
<dbReference type="InterPro" id="IPR027417">
    <property type="entry name" value="P-loop_NTPase"/>
</dbReference>
<dbReference type="SUPFAM" id="SSF90123">
    <property type="entry name" value="ABC transporter transmembrane region"/>
    <property type="match status" value="1"/>
</dbReference>
<proteinExistence type="predicted"/>
<dbReference type="SUPFAM" id="SSF52540">
    <property type="entry name" value="P-loop containing nucleoside triphosphate hydrolases"/>
    <property type="match status" value="1"/>
</dbReference>
<dbReference type="InterPro" id="IPR036640">
    <property type="entry name" value="ABC1_TM_sf"/>
</dbReference>
<dbReference type="EMBL" id="BAABHK010000018">
    <property type="protein sequence ID" value="GAA4636778.1"/>
    <property type="molecule type" value="Genomic_DNA"/>
</dbReference>
<evidence type="ECO:0000256" key="6">
    <source>
        <dbReference type="ARBA" id="ARBA00023136"/>
    </source>
</evidence>
<dbReference type="PROSITE" id="PS50893">
    <property type="entry name" value="ABC_TRANSPORTER_2"/>
    <property type="match status" value="1"/>
</dbReference>
<feature type="domain" description="ABC transmembrane type-1" evidence="10">
    <location>
        <begin position="15"/>
        <end position="292"/>
    </location>
</feature>
<dbReference type="Pfam" id="PF00005">
    <property type="entry name" value="ABC_tran"/>
    <property type="match status" value="1"/>
</dbReference>
<evidence type="ECO:0000313" key="11">
    <source>
        <dbReference type="EMBL" id="GAA4636778.1"/>
    </source>
</evidence>
<feature type="transmembrane region" description="Helical" evidence="8">
    <location>
        <begin position="156"/>
        <end position="176"/>
    </location>
</feature>
<keyword evidence="3" id="KW-0547">Nucleotide-binding</keyword>